<accession>A0A397P8V3</accession>
<dbReference type="EMBL" id="QXDC01000003">
    <property type="protein sequence ID" value="RIA43565.1"/>
    <property type="molecule type" value="Genomic_DNA"/>
</dbReference>
<dbReference type="RefSeq" id="WP_119035407.1">
    <property type="nucleotide sequence ID" value="NZ_QXDC01000003.1"/>
</dbReference>
<dbReference type="Pfam" id="PF00072">
    <property type="entry name" value="Response_reg"/>
    <property type="match status" value="1"/>
</dbReference>
<keyword evidence="4" id="KW-0597">Phosphoprotein</keyword>
<dbReference type="PROSITE" id="PS00622">
    <property type="entry name" value="HTH_LUXR_1"/>
    <property type="match status" value="1"/>
</dbReference>
<evidence type="ECO:0000256" key="4">
    <source>
        <dbReference type="PROSITE-ProRule" id="PRU00169"/>
    </source>
</evidence>
<keyword evidence="8" id="KW-1185">Reference proteome</keyword>
<evidence type="ECO:0000256" key="1">
    <source>
        <dbReference type="ARBA" id="ARBA00023015"/>
    </source>
</evidence>
<dbReference type="Gene3D" id="1.10.10.10">
    <property type="entry name" value="Winged helix-like DNA-binding domain superfamily/Winged helix DNA-binding domain"/>
    <property type="match status" value="1"/>
</dbReference>
<keyword evidence="1" id="KW-0805">Transcription regulation</keyword>
<dbReference type="Proteomes" id="UP000266568">
    <property type="component" value="Unassembled WGS sequence"/>
</dbReference>
<sequence length="215" mass="22408">MQASRTVHVVDDDQAIRDAVGMMLRTAQYDVHLWPDGVSFLEGAGAFGPACALLDIRMPDLSGLDVHAALGKIGAPIATIILTGHGDVATAVHALRAGATNFLEKPVASSALIAAVDDALASLARPGKADMRSSRAHDRLAPLSPRELDVLRGLAAGKQNKSIALDLGISPRTVEVYRANIMEKLGARSLSEVLYVAFAAGVDDNAAAPRARGAD</sequence>
<dbReference type="PANTHER" id="PTHR44688:SF16">
    <property type="entry name" value="DNA-BINDING TRANSCRIPTIONAL ACTIVATOR DEVR_DOSR"/>
    <property type="match status" value="1"/>
</dbReference>
<dbReference type="OrthoDB" id="9782655at2"/>
<evidence type="ECO:0000259" key="5">
    <source>
        <dbReference type="PROSITE" id="PS50043"/>
    </source>
</evidence>
<evidence type="ECO:0000256" key="2">
    <source>
        <dbReference type="ARBA" id="ARBA00023125"/>
    </source>
</evidence>
<evidence type="ECO:0000259" key="6">
    <source>
        <dbReference type="PROSITE" id="PS50110"/>
    </source>
</evidence>
<dbReference type="GO" id="GO:0006355">
    <property type="term" value="P:regulation of DNA-templated transcription"/>
    <property type="evidence" value="ECO:0007669"/>
    <property type="project" value="InterPro"/>
</dbReference>
<dbReference type="InterPro" id="IPR036388">
    <property type="entry name" value="WH-like_DNA-bd_sf"/>
</dbReference>
<keyword evidence="3" id="KW-0804">Transcription</keyword>
<dbReference type="Gene3D" id="3.40.50.2300">
    <property type="match status" value="1"/>
</dbReference>
<dbReference type="GO" id="GO:0003677">
    <property type="term" value="F:DNA binding"/>
    <property type="evidence" value="ECO:0007669"/>
    <property type="project" value="UniProtKB-KW"/>
</dbReference>
<feature type="domain" description="Response regulatory" evidence="6">
    <location>
        <begin position="6"/>
        <end position="120"/>
    </location>
</feature>
<dbReference type="SUPFAM" id="SSF46894">
    <property type="entry name" value="C-terminal effector domain of the bipartite response regulators"/>
    <property type="match status" value="1"/>
</dbReference>
<dbReference type="PRINTS" id="PR00038">
    <property type="entry name" value="HTHLUXR"/>
</dbReference>
<dbReference type="SMART" id="SM00448">
    <property type="entry name" value="REC"/>
    <property type="match status" value="1"/>
</dbReference>
<keyword evidence="2" id="KW-0238">DNA-binding</keyword>
<dbReference type="InterPro" id="IPR011006">
    <property type="entry name" value="CheY-like_superfamily"/>
</dbReference>
<dbReference type="InterPro" id="IPR000792">
    <property type="entry name" value="Tscrpt_reg_LuxR_C"/>
</dbReference>
<organism evidence="7 8">
    <name type="scientific">Hephaestia caeni</name>
    <dbReference type="NCBI Taxonomy" id="645617"/>
    <lineage>
        <taxon>Bacteria</taxon>
        <taxon>Pseudomonadati</taxon>
        <taxon>Pseudomonadota</taxon>
        <taxon>Alphaproteobacteria</taxon>
        <taxon>Sphingomonadales</taxon>
        <taxon>Sphingomonadaceae</taxon>
        <taxon>Hephaestia</taxon>
    </lineage>
</organism>
<protein>
    <submittedName>
        <fullName evidence="7">LuxR family two component transcriptional regulator</fullName>
    </submittedName>
</protein>
<comment type="caution">
    <text evidence="7">The sequence shown here is derived from an EMBL/GenBank/DDBJ whole genome shotgun (WGS) entry which is preliminary data.</text>
</comment>
<dbReference type="PROSITE" id="PS50110">
    <property type="entry name" value="RESPONSE_REGULATORY"/>
    <property type="match status" value="1"/>
</dbReference>
<evidence type="ECO:0000313" key="8">
    <source>
        <dbReference type="Proteomes" id="UP000266568"/>
    </source>
</evidence>
<feature type="domain" description="HTH luxR-type" evidence="5">
    <location>
        <begin position="136"/>
        <end position="201"/>
    </location>
</feature>
<dbReference type="AlphaFoldDB" id="A0A397P8V3"/>
<dbReference type="InterPro" id="IPR001789">
    <property type="entry name" value="Sig_transdc_resp-reg_receiver"/>
</dbReference>
<dbReference type="CDD" id="cd06170">
    <property type="entry name" value="LuxR_C_like"/>
    <property type="match status" value="1"/>
</dbReference>
<feature type="modified residue" description="4-aspartylphosphate" evidence="4">
    <location>
        <position position="55"/>
    </location>
</feature>
<dbReference type="PROSITE" id="PS50043">
    <property type="entry name" value="HTH_LUXR_2"/>
    <property type="match status" value="1"/>
</dbReference>
<dbReference type="SMART" id="SM00421">
    <property type="entry name" value="HTH_LUXR"/>
    <property type="match status" value="1"/>
</dbReference>
<reference evidence="7 8" key="1">
    <citation type="submission" date="2018-08" db="EMBL/GenBank/DDBJ databases">
        <title>Genomic Encyclopedia of Type Strains, Phase IV (KMG-IV): sequencing the most valuable type-strain genomes for metagenomic binning, comparative biology and taxonomic classification.</title>
        <authorList>
            <person name="Goeker M."/>
        </authorList>
    </citation>
    <scope>NUCLEOTIDE SEQUENCE [LARGE SCALE GENOMIC DNA]</scope>
    <source>
        <strain evidence="7 8">DSM 25527</strain>
    </source>
</reference>
<dbReference type="SUPFAM" id="SSF52172">
    <property type="entry name" value="CheY-like"/>
    <property type="match status" value="1"/>
</dbReference>
<dbReference type="PANTHER" id="PTHR44688">
    <property type="entry name" value="DNA-BINDING TRANSCRIPTIONAL ACTIVATOR DEVR_DOSR"/>
    <property type="match status" value="1"/>
</dbReference>
<proteinExistence type="predicted"/>
<dbReference type="InterPro" id="IPR016032">
    <property type="entry name" value="Sig_transdc_resp-reg_C-effctor"/>
</dbReference>
<dbReference type="Pfam" id="PF00196">
    <property type="entry name" value="GerE"/>
    <property type="match status" value="1"/>
</dbReference>
<gene>
    <name evidence="7" type="ORF">DFR49_1788</name>
</gene>
<evidence type="ECO:0000313" key="7">
    <source>
        <dbReference type="EMBL" id="RIA43565.1"/>
    </source>
</evidence>
<dbReference type="GO" id="GO:0000160">
    <property type="term" value="P:phosphorelay signal transduction system"/>
    <property type="evidence" value="ECO:0007669"/>
    <property type="project" value="InterPro"/>
</dbReference>
<evidence type="ECO:0000256" key="3">
    <source>
        <dbReference type="ARBA" id="ARBA00023163"/>
    </source>
</evidence>
<name>A0A397P8V3_9SPHN</name>